<organism evidence="2 3">
    <name type="scientific">Hyphomonas adhaerens</name>
    <dbReference type="NCBI Taxonomy" id="81029"/>
    <lineage>
        <taxon>Bacteria</taxon>
        <taxon>Pseudomonadati</taxon>
        <taxon>Pseudomonadota</taxon>
        <taxon>Alphaproteobacteria</taxon>
        <taxon>Hyphomonadales</taxon>
        <taxon>Hyphomonadaceae</taxon>
        <taxon>Hyphomonas</taxon>
    </lineage>
</organism>
<dbReference type="Proteomes" id="UP000259610">
    <property type="component" value="Unassembled WGS sequence"/>
</dbReference>
<keyword evidence="2" id="KW-0540">Nuclease</keyword>
<reference evidence="2 3" key="1">
    <citation type="journal article" date="2018" name="Nat. Biotechnol.">
        <title>A standardized bacterial taxonomy based on genome phylogeny substantially revises the tree of life.</title>
        <authorList>
            <person name="Parks D.H."/>
            <person name="Chuvochina M."/>
            <person name="Waite D.W."/>
            <person name="Rinke C."/>
            <person name="Skarshewski A."/>
            <person name="Chaumeil P.A."/>
            <person name="Hugenholtz P."/>
        </authorList>
    </citation>
    <scope>NUCLEOTIDE SEQUENCE [LARGE SCALE GENOMIC DNA]</scope>
    <source>
        <strain evidence="2">UBA8733</strain>
    </source>
</reference>
<evidence type="ECO:0000313" key="3">
    <source>
        <dbReference type="Proteomes" id="UP000259610"/>
    </source>
</evidence>
<protein>
    <submittedName>
        <fullName evidence="2">HNH endonuclease</fullName>
    </submittedName>
</protein>
<keyword evidence="2" id="KW-0255">Endonuclease</keyword>
<evidence type="ECO:0000256" key="1">
    <source>
        <dbReference type="SAM" id="MobiDB-lite"/>
    </source>
</evidence>
<proteinExistence type="predicted"/>
<accession>A0A3B9GX14</accession>
<gene>
    <name evidence="2" type="ORF">DCG58_05190</name>
</gene>
<dbReference type="GO" id="GO:0004519">
    <property type="term" value="F:endonuclease activity"/>
    <property type="evidence" value="ECO:0007669"/>
    <property type="project" value="UniProtKB-KW"/>
</dbReference>
<dbReference type="EMBL" id="DMAN01000114">
    <property type="protein sequence ID" value="HAE26534.1"/>
    <property type="molecule type" value="Genomic_DNA"/>
</dbReference>
<comment type="caution">
    <text evidence="2">The sequence shown here is derived from an EMBL/GenBank/DDBJ whole genome shotgun (WGS) entry which is preliminary data.</text>
</comment>
<sequence>MAQQAPRLKPSGQKGAGQLVVQQPDGFGDDGRLSSTARGYGYRWQKARKGFLNKHPLCAIHQLEGRLVASEVVDHWYPHRGLKWLFWTRALWVPMTKAWHDEVKQRLEARGEAALDEMAMQLGLTPLSLLEPERVQEWRAAAR</sequence>
<keyword evidence="2" id="KW-0378">Hydrolase</keyword>
<evidence type="ECO:0000313" key="2">
    <source>
        <dbReference type="EMBL" id="HAE26534.1"/>
    </source>
</evidence>
<dbReference type="AlphaFoldDB" id="A0A3B9GX14"/>
<feature type="region of interest" description="Disordered" evidence="1">
    <location>
        <begin position="1"/>
        <end position="30"/>
    </location>
</feature>
<name>A0A3B9GX14_9PROT</name>
<dbReference type="RefSeq" id="WP_272987578.1">
    <property type="nucleotide sequence ID" value="NZ_CALCOC010000251.1"/>
</dbReference>